<sequence>MGNASNSSRIRSNKELHLNKQYHYEDQNQILISRSCWTDSENLRKRQRIWATWRWSAVSGIVAAELGTGDGGAGGRRRQSCKQTGWGGESR</sequence>
<reference evidence="2 3" key="1">
    <citation type="submission" date="2024-03" db="EMBL/GenBank/DDBJ databases">
        <authorList>
            <person name="Gkanogiannis A."/>
            <person name="Becerra Lopez-Lavalle L."/>
        </authorList>
    </citation>
    <scope>NUCLEOTIDE SEQUENCE [LARGE SCALE GENOMIC DNA]</scope>
</reference>
<evidence type="ECO:0000313" key="2">
    <source>
        <dbReference type="EMBL" id="CAK9328394.1"/>
    </source>
</evidence>
<dbReference type="Proteomes" id="UP001642487">
    <property type="component" value="Chromosome 8"/>
</dbReference>
<evidence type="ECO:0000256" key="1">
    <source>
        <dbReference type="SAM" id="MobiDB-lite"/>
    </source>
</evidence>
<gene>
    <name evidence="2" type="ORF">CITCOLO1_LOCUS20810</name>
</gene>
<organism evidence="2 3">
    <name type="scientific">Citrullus colocynthis</name>
    <name type="common">colocynth</name>
    <dbReference type="NCBI Taxonomy" id="252529"/>
    <lineage>
        <taxon>Eukaryota</taxon>
        <taxon>Viridiplantae</taxon>
        <taxon>Streptophyta</taxon>
        <taxon>Embryophyta</taxon>
        <taxon>Tracheophyta</taxon>
        <taxon>Spermatophyta</taxon>
        <taxon>Magnoliopsida</taxon>
        <taxon>eudicotyledons</taxon>
        <taxon>Gunneridae</taxon>
        <taxon>Pentapetalae</taxon>
        <taxon>rosids</taxon>
        <taxon>fabids</taxon>
        <taxon>Cucurbitales</taxon>
        <taxon>Cucurbitaceae</taxon>
        <taxon>Benincaseae</taxon>
        <taxon>Citrullus</taxon>
    </lineage>
</organism>
<keyword evidence="3" id="KW-1185">Reference proteome</keyword>
<name>A0ABP0Z6M5_9ROSI</name>
<protein>
    <submittedName>
        <fullName evidence="2">Uncharacterized protein</fullName>
    </submittedName>
</protein>
<feature type="region of interest" description="Disordered" evidence="1">
    <location>
        <begin position="66"/>
        <end position="91"/>
    </location>
</feature>
<accession>A0ABP0Z6M5</accession>
<evidence type="ECO:0000313" key="3">
    <source>
        <dbReference type="Proteomes" id="UP001642487"/>
    </source>
</evidence>
<proteinExistence type="predicted"/>
<dbReference type="EMBL" id="OZ021742">
    <property type="protein sequence ID" value="CAK9328394.1"/>
    <property type="molecule type" value="Genomic_DNA"/>
</dbReference>